<dbReference type="GO" id="GO:0009424">
    <property type="term" value="C:bacterial-type flagellum hook"/>
    <property type="evidence" value="ECO:0007669"/>
    <property type="project" value="InterPro"/>
</dbReference>
<keyword evidence="4" id="KW-0975">Bacterial flagellum</keyword>
<dbReference type="KEGG" id="mpau:ZMTM_17240"/>
<dbReference type="InterPro" id="IPR001492">
    <property type="entry name" value="Flagellin"/>
</dbReference>
<dbReference type="GO" id="GO:0071973">
    <property type="term" value="P:bacterial-type flagellum-dependent cell motility"/>
    <property type="evidence" value="ECO:0007669"/>
    <property type="project" value="InterPro"/>
</dbReference>
<name>A0A8D5JM36_9PROT</name>
<keyword evidence="7" id="KW-0969">Cilium</keyword>
<keyword evidence="7" id="KW-0966">Cell projection</keyword>
<dbReference type="InterPro" id="IPR013384">
    <property type="entry name" value="Flagell_FlgL"/>
</dbReference>
<dbReference type="PANTHER" id="PTHR42792">
    <property type="entry name" value="FLAGELLIN"/>
    <property type="match status" value="1"/>
</dbReference>
<dbReference type="GO" id="GO:0005198">
    <property type="term" value="F:structural molecule activity"/>
    <property type="evidence" value="ECO:0007669"/>
    <property type="project" value="InterPro"/>
</dbReference>
<evidence type="ECO:0000259" key="5">
    <source>
        <dbReference type="Pfam" id="PF00669"/>
    </source>
</evidence>
<dbReference type="AlphaFoldDB" id="A0A8D5JM36"/>
<dbReference type="Pfam" id="PF00700">
    <property type="entry name" value="Flagellin_C"/>
    <property type="match status" value="1"/>
</dbReference>
<dbReference type="PANTHER" id="PTHR42792:SF1">
    <property type="entry name" value="FLAGELLAR HOOK-ASSOCIATED PROTEIN 3"/>
    <property type="match status" value="1"/>
</dbReference>
<comment type="similarity">
    <text evidence="3">Belongs to the bacterial flagellin family.</text>
</comment>
<gene>
    <name evidence="7" type="ORF">ZMTM_17240</name>
</gene>
<proteinExistence type="inferred from homology"/>
<evidence type="ECO:0000259" key="6">
    <source>
        <dbReference type="Pfam" id="PF00700"/>
    </source>
</evidence>
<dbReference type="Gene3D" id="1.20.1330.10">
    <property type="entry name" value="f41 fragment of flagellin, N-terminal domain"/>
    <property type="match status" value="1"/>
</dbReference>
<evidence type="ECO:0000256" key="2">
    <source>
        <dbReference type="ARBA" id="ARBA00004613"/>
    </source>
</evidence>
<protein>
    <submittedName>
        <fullName evidence="7">Flagellar hook-filament junction protein FlgL</fullName>
    </submittedName>
</protein>
<dbReference type="NCBIfam" id="TIGR02550">
    <property type="entry name" value="flagell_flgL"/>
    <property type="match status" value="1"/>
</dbReference>
<keyword evidence="7" id="KW-0282">Flagellum</keyword>
<dbReference type="InterPro" id="IPR001029">
    <property type="entry name" value="Flagellin_N"/>
</dbReference>
<feature type="domain" description="Flagellin N-terminal" evidence="5">
    <location>
        <begin position="3"/>
        <end position="141"/>
    </location>
</feature>
<sequence>MRISTNTLYNNGISKINDLTSDQSRLLEQISTMKRVLKPSDDPVAAARALQVKQAQTLNTQYANNRSAITSNLENVDTTLNSISDLLISTQSTVVSAGDAAYSDSQRADLAAQIRSTLGQLVGVANSKDASGNYIFAGYQTSTKPYTETATGATYAGDSGQANIQVSAERTMPANYAGSQIFNANGVDVFATLSNLATLLETPVTNQATRDALTTGLASANTALGSSLDGLLAVRSQVGSNLSEIDNLNTAGTDIATQYASTLSGLQDLDYAQAVTDLTKNKTVLEAAQQSFVQVTNLSLFNYLK</sequence>
<evidence type="ECO:0000256" key="4">
    <source>
        <dbReference type="ARBA" id="ARBA00023143"/>
    </source>
</evidence>
<evidence type="ECO:0000256" key="3">
    <source>
        <dbReference type="ARBA" id="ARBA00005709"/>
    </source>
</evidence>
<dbReference type="GO" id="GO:0005576">
    <property type="term" value="C:extracellular region"/>
    <property type="evidence" value="ECO:0007669"/>
    <property type="project" value="UniProtKB-SubCell"/>
</dbReference>
<comment type="subcellular location">
    <subcellularLocation>
        <location evidence="1">Bacterial flagellum</location>
    </subcellularLocation>
    <subcellularLocation>
        <location evidence="2">Secreted</location>
    </subcellularLocation>
</comment>
<dbReference type="SUPFAM" id="SSF64518">
    <property type="entry name" value="Phase 1 flagellin"/>
    <property type="match status" value="1"/>
</dbReference>
<dbReference type="EMBL" id="AP024110">
    <property type="protein sequence ID" value="BCM25465.1"/>
    <property type="molecule type" value="Genomic_DNA"/>
</dbReference>
<accession>A0A8D5JM36</accession>
<keyword evidence="8" id="KW-1185">Reference proteome</keyword>
<organism evidence="7 8">
    <name type="scientific">Methyloradius palustris</name>
    <dbReference type="NCBI Taxonomy" id="2778876"/>
    <lineage>
        <taxon>Bacteria</taxon>
        <taxon>Pseudomonadati</taxon>
        <taxon>Pseudomonadota</taxon>
        <taxon>Betaproteobacteria</taxon>
        <taxon>Nitrosomonadales</taxon>
        <taxon>Methylophilaceae</taxon>
        <taxon>Methyloradius</taxon>
    </lineage>
</organism>
<feature type="domain" description="Flagellin C-terminal" evidence="6">
    <location>
        <begin position="226"/>
        <end position="304"/>
    </location>
</feature>
<evidence type="ECO:0000313" key="8">
    <source>
        <dbReference type="Proteomes" id="UP000826722"/>
    </source>
</evidence>
<evidence type="ECO:0000313" key="7">
    <source>
        <dbReference type="EMBL" id="BCM25465.1"/>
    </source>
</evidence>
<dbReference type="Proteomes" id="UP000826722">
    <property type="component" value="Chromosome"/>
</dbReference>
<dbReference type="InterPro" id="IPR046358">
    <property type="entry name" value="Flagellin_C"/>
</dbReference>
<dbReference type="RefSeq" id="WP_221763552.1">
    <property type="nucleotide sequence ID" value="NZ_AP024110.1"/>
</dbReference>
<dbReference type="Pfam" id="PF00669">
    <property type="entry name" value="Flagellin_N"/>
    <property type="match status" value="1"/>
</dbReference>
<reference evidence="7" key="1">
    <citation type="journal article" date="2021" name="Arch. Microbiol.">
        <title>Methyloradius palustris gen. nov., sp. nov., a methanol-oxidizing bacterium isolated from snow.</title>
        <authorList>
            <person name="Miyadera T."/>
            <person name="Kojima H."/>
            <person name="Fukui M."/>
        </authorList>
    </citation>
    <scope>NUCLEOTIDE SEQUENCE</scope>
    <source>
        <strain evidence="7">Zm11</strain>
    </source>
</reference>
<evidence type="ECO:0000256" key="1">
    <source>
        <dbReference type="ARBA" id="ARBA00004365"/>
    </source>
</evidence>